<evidence type="ECO:0000256" key="5">
    <source>
        <dbReference type="SAM" id="MobiDB-lite"/>
    </source>
</evidence>
<proteinExistence type="predicted"/>
<protein>
    <submittedName>
        <fullName evidence="7">TetR/AcrR family transcriptional regulator</fullName>
    </submittedName>
</protein>
<feature type="DNA-binding region" description="H-T-H motif" evidence="4">
    <location>
        <begin position="48"/>
        <end position="67"/>
    </location>
</feature>
<comment type="caution">
    <text evidence="7">The sequence shown here is derived from an EMBL/GenBank/DDBJ whole genome shotgun (WGS) entry which is preliminary data.</text>
</comment>
<dbReference type="RefSeq" id="WP_322473096.1">
    <property type="nucleotide sequence ID" value="NZ_JBHRZG010000001.1"/>
</dbReference>
<accession>A0ABV7Z5D8</accession>
<reference evidence="8" key="1">
    <citation type="journal article" date="2019" name="Int. J. Syst. Evol. Microbiol.">
        <title>The Global Catalogue of Microorganisms (GCM) 10K type strain sequencing project: providing services to taxonomists for standard genome sequencing and annotation.</title>
        <authorList>
            <consortium name="The Broad Institute Genomics Platform"/>
            <consortium name="The Broad Institute Genome Sequencing Center for Infectious Disease"/>
            <person name="Wu L."/>
            <person name="Ma J."/>
        </authorList>
    </citation>
    <scope>NUCLEOTIDE SEQUENCE [LARGE SCALE GENOMIC DNA]</scope>
    <source>
        <strain evidence="8">CCTCC AB 2017081</strain>
    </source>
</reference>
<dbReference type="InterPro" id="IPR011075">
    <property type="entry name" value="TetR_C"/>
</dbReference>
<dbReference type="Pfam" id="PF00440">
    <property type="entry name" value="TetR_N"/>
    <property type="match status" value="1"/>
</dbReference>
<evidence type="ECO:0000256" key="3">
    <source>
        <dbReference type="ARBA" id="ARBA00023163"/>
    </source>
</evidence>
<dbReference type="Pfam" id="PF16859">
    <property type="entry name" value="TetR_C_11"/>
    <property type="match status" value="1"/>
</dbReference>
<evidence type="ECO:0000313" key="8">
    <source>
        <dbReference type="Proteomes" id="UP001595803"/>
    </source>
</evidence>
<sequence>MAQPPPVISPSSPPPDRSATNPRVQRSRTTILATTLDLLTESGLGGVSIDEVSRRSGIAKTTIYRHWPTRADLLTDACAQLIDRQDIPDTGDVRRDLTTQLTTLAHLLTTARWSTVLPSVIDAAERDPGIADILSRIQRGHMAPFREIMTRARTRGELPPDADHSALTAQLMGPLFYRRWFTREPLDDAFVQMVIDTVLGRQSTQ</sequence>
<dbReference type="InterPro" id="IPR001647">
    <property type="entry name" value="HTH_TetR"/>
</dbReference>
<dbReference type="Gene3D" id="1.10.357.10">
    <property type="entry name" value="Tetracycline Repressor, domain 2"/>
    <property type="match status" value="1"/>
</dbReference>
<keyword evidence="1" id="KW-0805">Transcription regulation</keyword>
<dbReference type="Proteomes" id="UP001595803">
    <property type="component" value="Unassembled WGS sequence"/>
</dbReference>
<feature type="compositionally biased region" description="Polar residues" evidence="5">
    <location>
        <begin position="18"/>
        <end position="27"/>
    </location>
</feature>
<dbReference type="PRINTS" id="PR00455">
    <property type="entry name" value="HTHTETR"/>
</dbReference>
<feature type="compositionally biased region" description="Pro residues" evidence="5">
    <location>
        <begin position="1"/>
        <end position="16"/>
    </location>
</feature>
<organism evidence="7 8">
    <name type="scientific">Deinococcus rufus</name>
    <dbReference type="NCBI Taxonomy" id="2136097"/>
    <lineage>
        <taxon>Bacteria</taxon>
        <taxon>Thermotogati</taxon>
        <taxon>Deinococcota</taxon>
        <taxon>Deinococci</taxon>
        <taxon>Deinococcales</taxon>
        <taxon>Deinococcaceae</taxon>
        <taxon>Deinococcus</taxon>
    </lineage>
</organism>
<dbReference type="PROSITE" id="PS50977">
    <property type="entry name" value="HTH_TETR_2"/>
    <property type="match status" value="1"/>
</dbReference>
<dbReference type="PANTHER" id="PTHR30055:SF148">
    <property type="entry name" value="TETR-FAMILY TRANSCRIPTIONAL REGULATOR"/>
    <property type="match status" value="1"/>
</dbReference>
<evidence type="ECO:0000256" key="1">
    <source>
        <dbReference type="ARBA" id="ARBA00023015"/>
    </source>
</evidence>
<dbReference type="InterPro" id="IPR050109">
    <property type="entry name" value="HTH-type_TetR-like_transc_reg"/>
</dbReference>
<evidence type="ECO:0000256" key="2">
    <source>
        <dbReference type="ARBA" id="ARBA00023125"/>
    </source>
</evidence>
<dbReference type="InterPro" id="IPR009057">
    <property type="entry name" value="Homeodomain-like_sf"/>
</dbReference>
<evidence type="ECO:0000313" key="7">
    <source>
        <dbReference type="EMBL" id="MFC3831445.1"/>
    </source>
</evidence>
<dbReference type="EMBL" id="JBHRZG010000001">
    <property type="protein sequence ID" value="MFC3831445.1"/>
    <property type="molecule type" value="Genomic_DNA"/>
</dbReference>
<evidence type="ECO:0000256" key="4">
    <source>
        <dbReference type="PROSITE-ProRule" id="PRU00335"/>
    </source>
</evidence>
<keyword evidence="8" id="KW-1185">Reference proteome</keyword>
<dbReference type="PANTHER" id="PTHR30055">
    <property type="entry name" value="HTH-TYPE TRANSCRIPTIONAL REGULATOR RUTR"/>
    <property type="match status" value="1"/>
</dbReference>
<dbReference type="SUPFAM" id="SSF46689">
    <property type="entry name" value="Homeodomain-like"/>
    <property type="match status" value="1"/>
</dbReference>
<dbReference type="SUPFAM" id="SSF48498">
    <property type="entry name" value="Tetracyclin repressor-like, C-terminal domain"/>
    <property type="match status" value="1"/>
</dbReference>
<keyword evidence="3" id="KW-0804">Transcription</keyword>
<dbReference type="Gene3D" id="1.10.10.60">
    <property type="entry name" value="Homeodomain-like"/>
    <property type="match status" value="1"/>
</dbReference>
<name>A0ABV7Z5D8_9DEIO</name>
<feature type="region of interest" description="Disordered" evidence="5">
    <location>
        <begin position="1"/>
        <end position="27"/>
    </location>
</feature>
<dbReference type="InterPro" id="IPR036271">
    <property type="entry name" value="Tet_transcr_reg_TetR-rel_C_sf"/>
</dbReference>
<gene>
    <name evidence="7" type="ORF">ACFOSB_01035</name>
</gene>
<feature type="domain" description="HTH tetR-type" evidence="6">
    <location>
        <begin position="25"/>
        <end position="85"/>
    </location>
</feature>
<evidence type="ECO:0000259" key="6">
    <source>
        <dbReference type="PROSITE" id="PS50977"/>
    </source>
</evidence>
<keyword evidence="2 4" id="KW-0238">DNA-binding</keyword>